<gene>
    <name evidence="1" type="ORF">HKB16_12945</name>
</gene>
<sequence>RRILMLLSALHVSTPTMVYKHWLNGALYQLYYMDEISPVAYLESLERLARQFVFGRFLQPEGAEYFAMIYQGAGYQALDSDDES</sequence>
<feature type="non-terminal residue" evidence="1">
    <location>
        <position position="84"/>
    </location>
</feature>
<comment type="caution">
    <text evidence="1">The sequence shown here is derived from an EMBL/GenBank/DDBJ whole genome shotgun (WGS) entry which is preliminary data.</text>
</comment>
<dbReference type="Proteomes" id="UP000518904">
    <property type="component" value="Unassembled WGS sequence"/>
</dbReference>
<accession>A0A7Y0XCH0</accession>
<dbReference type="EMBL" id="JABCLB010001124">
    <property type="protein sequence ID" value="NMU83796.1"/>
    <property type="molecule type" value="Genomic_DNA"/>
</dbReference>
<protein>
    <submittedName>
        <fullName evidence="1">Uncharacterized protein</fullName>
    </submittedName>
</protein>
<name>A0A7Y0XCH0_VIBPH</name>
<evidence type="ECO:0000313" key="1">
    <source>
        <dbReference type="EMBL" id="NMU83796.1"/>
    </source>
</evidence>
<evidence type="ECO:0000313" key="2">
    <source>
        <dbReference type="Proteomes" id="UP000518904"/>
    </source>
</evidence>
<feature type="non-terminal residue" evidence="1">
    <location>
        <position position="1"/>
    </location>
</feature>
<organism evidence="1 2">
    <name type="scientific">Vibrio parahaemolyticus</name>
    <dbReference type="NCBI Taxonomy" id="670"/>
    <lineage>
        <taxon>Bacteria</taxon>
        <taxon>Pseudomonadati</taxon>
        <taxon>Pseudomonadota</taxon>
        <taxon>Gammaproteobacteria</taxon>
        <taxon>Vibrionales</taxon>
        <taxon>Vibrionaceae</taxon>
        <taxon>Vibrio</taxon>
    </lineage>
</organism>
<dbReference type="AlphaFoldDB" id="A0A7Y0XCH0"/>
<reference evidence="1 2" key="1">
    <citation type="submission" date="2020-04" db="EMBL/GenBank/DDBJ databases">
        <title>Whole-genome sequencing of Vibrio spp. from China reveals different genetic environments of blaCTX-M-14 among diverse lineages.</title>
        <authorList>
            <person name="Zheng Z."/>
            <person name="Ye L."/>
            <person name="Chen S."/>
        </authorList>
    </citation>
    <scope>NUCLEOTIDE SEQUENCE [LARGE SCALE GENOMIC DNA]</scope>
    <source>
        <strain evidence="1 2">Vb0551</strain>
    </source>
</reference>
<proteinExistence type="predicted"/>